<dbReference type="GeneTree" id="ENSGT01100000263740"/>
<accession>A0A8C6M0Q4</accession>
<dbReference type="InterPro" id="IPR036645">
    <property type="entry name" value="Elafin-like_sf"/>
</dbReference>
<evidence type="ECO:0000259" key="1">
    <source>
        <dbReference type="PROSITE" id="PS51390"/>
    </source>
</evidence>
<protein>
    <recommendedName>
        <fullName evidence="1">WAP domain-containing protein</fullName>
    </recommendedName>
</protein>
<dbReference type="InterPro" id="IPR050514">
    <property type="entry name" value="WAP_four-disulfide_core"/>
</dbReference>
<dbReference type="AlphaFoldDB" id="A0A8C6M0Q4"/>
<evidence type="ECO:0000313" key="3">
    <source>
        <dbReference type="Proteomes" id="UP000694548"/>
    </source>
</evidence>
<dbReference type="GO" id="GO:0005615">
    <property type="term" value="C:extracellular space"/>
    <property type="evidence" value="ECO:0007669"/>
    <property type="project" value="TreeGrafter"/>
</dbReference>
<sequence length="175" mass="19401">MPIYDKDCYSDSDCRFGEKCCATWCGHLCMSSKPSNCPRIVESFITLPPCNYDRDCPGDQKCCTFFFRSGCTPPVPTLPGCPVPPGAMAICLEQCTSDADCPGQDQICCFNGCGHVCKSQIPVKPGQCNPDDLFTHRCHSYCENDGDCRGELKCCPSFCGNVCKFPWFWPQLGRR</sequence>
<organism evidence="2 3">
    <name type="scientific">Nothobranchius furzeri</name>
    <name type="common">Turquoise killifish</name>
    <dbReference type="NCBI Taxonomy" id="105023"/>
    <lineage>
        <taxon>Eukaryota</taxon>
        <taxon>Metazoa</taxon>
        <taxon>Chordata</taxon>
        <taxon>Craniata</taxon>
        <taxon>Vertebrata</taxon>
        <taxon>Euteleostomi</taxon>
        <taxon>Actinopterygii</taxon>
        <taxon>Neopterygii</taxon>
        <taxon>Teleostei</taxon>
        <taxon>Neoteleostei</taxon>
        <taxon>Acanthomorphata</taxon>
        <taxon>Ovalentaria</taxon>
        <taxon>Atherinomorphae</taxon>
        <taxon>Cyprinodontiformes</taxon>
        <taxon>Nothobranchiidae</taxon>
        <taxon>Nothobranchius</taxon>
    </lineage>
</organism>
<reference evidence="2" key="2">
    <citation type="submission" date="2025-09" db="UniProtKB">
        <authorList>
            <consortium name="Ensembl"/>
        </authorList>
    </citation>
    <scope>IDENTIFICATION</scope>
</reference>
<dbReference type="Pfam" id="PF00095">
    <property type="entry name" value="WAP"/>
    <property type="match status" value="4"/>
</dbReference>
<reference evidence="2" key="1">
    <citation type="submission" date="2025-08" db="UniProtKB">
        <authorList>
            <consortium name="Ensembl"/>
        </authorList>
    </citation>
    <scope>IDENTIFICATION</scope>
</reference>
<dbReference type="Proteomes" id="UP000694548">
    <property type="component" value="Unassembled WGS sequence"/>
</dbReference>
<dbReference type="SMART" id="SM00217">
    <property type="entry name" value="WAP"/>
    <property type="match status" value="4"/>
</dbReference>
<dbReference type="PANTHER" id="PTHR19441">
    <property type="entry name" value="WHEY ACDIC PROTEIN WAP"/>
    <property type="match status" value="1"/>
</dbReference>
<dbReference type="PRINTS" id="PR00003">
    <property type="entry name" value="4DISULPHCORE"/>
</dbReference>
<dbReference type="SUPFAM" id="SSF57256">
    <property type="entry name" value="Elafin-like"/>
    <property type="match status" value="4"/>
</dbReference>
<proteinExistence type="predicted"/>
<evidence type="ECO:0000313" key="2">
    <source>
        <dbReference type="Ensembl" id="ENSNFUP00015025923.1"/>
    </source>
</evidence>
<dbReference type="Ensembl" id="ENSNFUT00015027089.1">
    <property type="protein sequence ID" value="ENSNFUP00015025923.1"/>
    <property type="gene ID" value="ENSNFUG00015012566.1"/>
</dbReference>
<dbReference type="PANTHER" id="PTHR19441:SF95">
    <property type="entry name" value="PERLWAPIN ISOFORM X1"/>
    <property type="match status" value="1"/>
</dbReference>
<dbReference type="GO" id="GO:0019731">
    <property type="term" value="P:antibacterial humoral response"/>
    <property type="evidence" value="ECO:0007669"/>
    <property type="project" value="TreeGrafter"/>
</dbReference>
<name>A0A8C6M0Q4_NOTFU</name>
<dbReference type="GO" id="GO:0045087">
    <property type="term" value="P:innate immune response"/>
    <property type="evidence" value="ECO:0007669"/>
    <property type="project" value="TreeGrafter"/>
</dbReference>
<feature type="domain" description="WAP" evidence="1">
    <location>
        <begin position="75"/>
        <end position="123"/>
    </location>
</feature>
<dbReference type="GO" id="GO:0004867">
    <property type="term" value="F:serine-type endopeptidase inhibitor activity"/>
    <property type="evidence" value="ECO:0007669"/>
    <property type="project" value="TreeGrafter"/>
</dbReference>
<dbReference type="PROSITE" id="PS51390">
    <property type="entry name" value="WAP"/>
    <property type="match status" value="1"/>
</dbReference>
<keyword evidence="3" id="KW-1185">Reference proteome</keyword>
<dbReference type="InterPro" id="IPR008197">
    <property type="entry name" value="WAP_dom"/>
</dbReference>
<dbReference type="Gene3D" id="4.10.75.10">
    <property type="entry name" value="Elafin-like"/>
    <property type="match status" value="4"/>
</dbReference>